<keyword evidence="3" id="KW-1185">Reference proteome</keyword>
<evidence type="ECO:0000313" key="2">
    <source>
        <dbReference type="EMBL" id="KAJ5362726.1"/>
    </source>
</evidence>
<gene>
    <name evidence="2" type="ORF">N7541_003570</name>
</gene>
<evidence type="ECO:0000313" key="3">
    <source>
        <dbReference type="Proteomes" id="UP001148299"/>
    </source>
</evidence>
<feature type="domain" description="EF-hand" evidence="1">
    <location>
        <begin position="52"/>
        <end position="87"/>
    </location>
</feature>
<dbReference type="AlphaFoldDB" id="A0A9W9V1I0"/>
<dbReference type="InterPro" id="IPR011992">
    <property type="entry name" value="EF-hand-dom_pair"/>
</dbReference>
<protein>
    <recommendedName>
        <fullName evidence="1">EF-hand domain-containing protein</fullName>
    </recommendedName>
</protein>
<name>A0A9W9V1I0_PENBR</name>
<accession>A0A9W9V1I0</accession>
<dbReference type="GO" id="GO:0005509">
    <property type="term" value="F:calcium ion binding"/>
    <property type="evidence" value="ECO:0007669"/>
    <property type="project" value="InterPro"/>
</dbReference>
<dbReference type="Proteomes" id="UP001148299">
    <property type="component" value="Unassembled WGS sequence"/>
</dbReference>
<dbReference type="EMBL" id="JAPZBR010000002">
    <property type="protein sequence ID" value="KAJ5362726.1"/>
    <property type="molecule type" value="Genomic_DNA"/>
</dbReference>
<organism evidence="2 3">
    <name type="scientific">Penicillium brevicompactum</name>
    <dbReference type="NCBI Taxonomy" id="5074"/>
    <lineage>
        <taxon>Eukaryota</taxon>
        <taxon>Fungi</taxon>
        <taxon>Dikarya</taxon>
        <taxon>Ascomycota</taxon>
        <taxon>Pezizomycotina</taxon>
        <taxon>Eurotiomycetes</taxon>
        <taxon>Eurotiomycetidae</taxon>
        <taxon>Eurotiales</taxon>
        <taxon>Aspergillaceae</taxon>
        <taxon>Penicillium</taxon>
    </lineage>
</organism>
<evidence type="ECO:0000259" key="1">
    <source>
        <dbReference type="PROSITE" id="PS50222"/>
    </source>
</evidence>
<comment type="caution">
    <text evidence="2">The sequence shown here is derived from an EMBL/GenBank/DDBJ whole genome shotgun (WGS) entry which is preliminary data.</text>
</comment>
<reference evidence="2" key="1">
    <citation type="submission" date="2022-12" db="EMBL/GenBank/DDBJ databases">
        <authorList>
            <person name="Petersen C."/>
        </authorList>
    </citation>
    <scope>NUCLEOTIDE SEQUENCE</scope>
    <source>
        <strain evidence="2">IBT 35675</strain>
    </source>
</reference>
<reference evidence="2" key="2">
    <citation type="journal article" date="2023" name="IMA Fungus">
        <title>Comparative genomic study of the Penicillium genus elucidates a diverse pangenome and 15 lateral gene transfer events.</title>
        <authorList>
            <person name="Petersen C."/>
            <person name="Sorensen T."/>
            <person name="Nielsen M.R."/>
            <person name="Sondergaard T.E."/>
            <person name="Sorensen J.L."/>
            <person name="Fitzpatrick D.A."/>
            <person name="Frisvad J.C."/>
            <person name="Nielsen K.L."/>
        </authorList>
    </citation>
    <scope>NUCLEOTIDE SEQUENCE</scope>
    <source>
        <strain evidence="2">IBT 35675</strain>
    </source>
</reference>
<dbReference type="PROSITE" id="PS50222">
    <property type="entry name" value="EF_HAND_2"/>
    <property type="match status" value="1"/>
</dbReference>
<sequence length="122" mass="13768">MAPKLKAKQADTAKAIEQKYTAEQINNGKITNAAVEELIKTDTPDNIYYSANDIKAYLSLFILADRNLDGHITLKELLDMMEYFKFKEEEISDAKATFEKSDVSEDKKLSLAGAIAHFSRFL</sequence>
<dbReference type="SUPFAM" id="SSF47473">
    <property type="entry name" value="EF-hand"/>
    <property type="match status" value="1"/>
</dbReference>
<dbReference type="InterPro" id="IPR002048">
    <property type="entry name" value="EF_hand_dom"/>
</dbReference>
<proteinExistence type="predicted"/>
<dbReference type="Gene3D" id="1.10.238.10">
    <property type="entry name" value="EF-hand"/>
    <property type="match status" value="1"/>
</dbReference>